<feature type="region of interest" description="Disordered" evidence="1">
    <location>
        <begin position="230"/>
        <end position="252"/>
    </location>
</feature>
<dbReference type="STRING" id="1612308.SAMN05444581_106205"/>
<proteinExistence type="predicted"/>
<evidence type="ECO:0000313" key="2">
    <source>
        <dbReference type="EMBL" id="SFK35666.1"/>
    </source>
</evidence>
<dbReference type="EMBL" id="FOSN01000006">
    <property type="protein sequence ID" value="SFK35666.1"/>
    <property type="molecule type" value="Genomic_DNA"/>
</dbReference>
<gene>
    <name evidence="2" type="ORF">SAMN05444581_106205</name>
</gene>
<evidence type="ECO:0000256" key="1">
    <source>
        <dbReference type="SAM" id="MobiDB-lite"/>
    </source>
</evidence>
<organism evidence="2 3">
    <name type="scientific">Methylocapsa palsarum</name>
    <dbReference type="NCBI Taxonomy" id="1612308"/>
    <lineage>
        <taxon>Bacteria</taxon>
        <taxon>Pseudomonadati</taxon>
        <taxon>Pseudomonadota</taxon>
        <taxon>Alphaproteobacteria</taxon>
        <taxon>Hyphomicrobiales</taxon>
        <taxon>Beijerinckiaceae</taxon>
        <taxon>Methylocapsa</taxon>
    </lineage>
</organism>
<keyword evidence="3" id="KW-1185">Reference proteome</keyword>
<dbReference type="Proteomes" id="UP000198755">
    <property type="component" value="Unassembled WGS sequence"/>
</dbReference>
<keyword evidence="2" id="KW-0472">Membrane</keyword>
<feature type="compositionally biased region" description="Polar residues" evidence="1">
    <location>
        <begin position="230"/>
        <end position="243"/>
    </location>
</feature>
<sequence>MTTSPPPDPTLLLQAALDGELDAAGMIEIEARLAADPALAAQYARLGALRDSITARASRPRAPDSLRARITSMTQTGGEAQAGQNGGQVHTAQVLSMTRPTRSEGRTAPRSNRSRWLDAPYRSLAASLMLGIALGAGASGLFTESRSGSDVERAIVAGFIRGRLSGQSVDVATSDRHTVKPWLAGKIPGATTVVDLAKDGFPLVGGRIDVAGATPLPTLVYQRREHQIALSETSAPAGENNSPPRRERRDGYSILRWTDNGRAYLAVSDLPAPDLDAFGVAFRRAAAAEREETPKR</sequence>
<dbReference type="RefSeq" id="WP_091681266.1">
    <property type="nucleotide sequence ID" value="NZ_FOSN01000006.1"/>
</dbReference>
<feature type="region of interest" description="Disordered" evidence="1">
    <location>
        <begin position="75"/>
        <end position="114"/>
    </location>
</feature>
<name>A0A1I3YWT8_9HYPH</name>
<feature type="compositionally biased region" description="Polar residues" evidence="1">
    <location>
        <begin position="90"/>
        <end position="100"/>
    </location>
</feature>
<protein>
    <submittedName>
        <fullName evidence="2">Transmembrane transcriptional regulator (Anti-sigma factor RsiW)</fullName>
    </submittedName>
</protein>
<accession>A0A1I3YWT8</accession>
<keyword evidence="2" id="KW-0812">Transmembrane</keyword>
<evidence type="ECO:0000313" key="3">
    <source>
        <dbReference type="Proteomes" id="UP000198755"/>
    </source>
</evidence>
<dbReference type="AlphaFoldDB" id="A0A1I3YWT8"/>
<dbReference type="OrthoDB" id="7549755at2"/>
<reference evidence="2 3" key="1">
    <citation type="submission" date="2016-10" db="EMBL/GenBank/DDBJ databases">
        <authorList>
            <person name="de Groot N.N."/>
        </authorList>
    </citation>
    <scope>NUCLEOTIDE SEQUENCE [LARGE SCALE GENOMIC DNA]</scope>
    <source>
        <strain evidence="2 3">NE2</strain>
    </source>
</reference>